<proteinExistence type="predicted"/>
<feature type="transmembrane region" description="Helical" evidence="1">
    <location>
        <begin position="308"/>
        <end position="326"/>
    </location>
</feature>
<dbReference type="STRING" id="1798377.A2872_02910"/>
<dbReference type="AlphaFoldDB" id="A0A1F5Z3U4"/>
<evidence type="ECO:0000313" key="2">
    <source>
        <dbReference type="EMBL" id="OGG07128.1"/>
    </source>
</evidence>
<accession>A0A1F5Z3U4</accession>
<comment type="caution">
    <text evidence="2">The sequence shown here is derived from an EMBL/GenBank/DDBJ whole genome shotgun (WGS) entry which is preliminary data.</text>
</comment>
<evidence type="ECO:0008006" key="4">
    <source>
        <dbReference type="Google" id="ProtNLM"/>
    </source>
</evidence>
<organism evidence="2 3">
    <name type="scientific">Candidatus Gottesmanbacteria bacterium RIFCSPHIGHO2_01_FULL_42_12</name>
    <dbReference type="NCBI Taxonomy" id="1798377"/>
    <lineage>
        <taxon>Bacteria</taxon>
        <taxon>Candidatus Gottesmaniibacteriota</taxon>
    </lineage>
</organism>
<feature type="transmembrane region" description="Helical" evidence="1">
    <location>
        <begin position="233"/>
        <end position="252"/>
    </location>
</feature>
<feature type="transmembrane region" description="Helical" evidence="1">
    <location>
        <begin position="281"/>
        <end position="301"/>
    </location>
</feature>
<feature type="transmembrane region" description="Helical" evidence="1">
    <location>
        <begin position="171"/>
        <end position="200"/>
    </location>
</feature>
<evidence type="ECO:0000313" key="3">
    <source>
        <dbReference type="Proteomes" id="UP000178681"/>
    </source>
</evidence>
<feature type="transmembrane region" description="Helical" evidence="1">
    <location>
        <begin position="129"/>
        <end position="159"/>
    </location>
</feature>
<keyword evidence="1" id="KW-0812">Transmembrane</keyword>
<feature type="transmembrane region" description="Helical" evidence="1">
    <location>
        <begin position="259"/>
        <end position="275"/>
    </location>
</feature>
<gene>
    <name evidence="2" type="ORF">A2872_02910</name>
</gene>
<evidence type="ECO:0000256" key="1">
    <source>
        <dbReference type="SAM" id="Phobius"/>
    </source>
</evidence>
<dbReference type="EMBL" id="MFJG01000015">
    <property type="protein sequence ID" value="OGG07128.1"/>
    <property type="molecule type" value="Genomic_DNA"/>
</dbReference>
<protein>
    <recommendedName>
        <fullName evidence="4">Glycosyltransferase RgtA/B/C/D-like domain-containing protein</fullName>
    </recommendedName>
</protein>
<name>A0A1F5Z3U4_9BACT</name>
<feature type="transmembrane region" description="Helical" evidence="1">
    <location>
        <begin position="31"/>
        <end position="50"/>
    </location>
</feature>
<feature type="transmembrane region" description="Helical" evidence="1">
    <location>
        <begin position="84"/>
        <end position="101"/>
    </location>
</feature>
<keyword evidence="1" id="KW-1133">Transmembrane helix</keyword>
<dbReference type="Proteomes" id="UP000178681">
    <property type="component" value="Unassembled WGS sequence"/>
</dbReference>
<sequence>MLFMYDQARDAFAAQEILLGNLKVTGPPTDIGSLFHGPLYYYFLSIFYGLGRGDPRMALFGIIITNLLAAIPFFILVQKTYSKKWVATVALLLYIASFEMVSYARWLSNPALVIPAISLWLLGLKQKNLVLTALGLGLCIQFQFFMLYLAPLTFVYFFLSGFPKKGRLKSFLVLVFLLSSFLMAEIKFKFQGILGLLAFFTRENSTGFDLIPRLNHYLESLRGLFVYNLFPPYPEIALILAALIILINIWGVKKFRGPIGFAFFILAGHFLVFLLSNTMHIFIGVGIGFAVILLTINAIYILSLKSKLLALVLLLVILSGNLYTIFTHQQSLFKVQKGMLLKDEMALVEKTYELAGNNQFSLNAVTNPYLYPTTWAYLYKKRPPFYRGLTPYTYAGQNVFPMSDQKRDLEFLVVEPEVGAADSWANQLIDAEKRRHDLKREFKFGELILLVF</sequence>
<keyword evidence="1" id="KW-0472">Membrane</keyword>
<feature type="transmembrane region" description="Helical" evidence="1">
    <location>
        <begin position="57"/>
        <end position="78"/>
    </location>
</feature>
<reference evidence="2 3" key="1">
    <citation type="journal article" date="2016" name="Nat. Commun.">
        <title>Thousands of microbial genomes shed light on interconnected biogeochemical processes in an aquifer system.</title>
        <authorList>
            <person name="Anantharaman K."/>
            <person name="Brown C.T."/>
            <person name="Hug L.A."/>
            <person name="Sharon I."/>
            <person name="Castelle C.J."/>
            <person name="Probst A.J."/>
            <person name="Thomas B.C."/>
            <person name="Singh A."/>
            <person name="Wilkins M.J."/>
            <person name="Karaoz U."/>
            <person name="Brodie E.L."/>
            <person name="Williams K.H."/>
            <person name="Hubbard S.S."/>
            <person name="Banfield J.F."/>
        </authorList>
    </citation>
    <scope>NUCLEOTIDE SEQUENCE [LARGE SCALE GENOMIC DNA]</scope>
</reference>